<dbReference type="EMBL" id="JACPNR010000004">
    <property type="protein sequence ID" value="MBI2677519.1"/>
    <property type="molecule type" value="Genomic_DNA"/>
</dbReference>
<reference evidence="1" key="1">
    <citation type="submission" date="2020-07" db="EMBL/GenBank/DDBJ databases">
        <title>Huge and variable diversity of episymbiotic CPR bacteria and DPANN archaea in groundwater ecosystems.</title>
        <authorList>
            <person name="He C.Y."/>
            <person name="Keren R."/>
            <person name="Whittaker M."/>
            <person name="Farag I.F."/>
            <person name="Doudna J."/>
            <person name="Cate J.H.D."/>
            <person name="Banfield J.F."/>
        </authorList>
    </citation>
    <scope>NUCLEOTIDE SEQUENCE</scope>
    <source>
        <strain evidence="1">NC_groundwater_580_Pr5_B-0.1um_64_19</strain>
    </source>
</reference>
<proteinExistence type="predicted"/>
<evidence type="ECO:0000313" key="1">
    <source>
        <dbReference type="EMBL" id="MBI2677519.1"/>
    </source>
</evidence>
<evidence type="ECO:0000313" key="2">
    <source>
        <dbReference type="Proteomes" id="UP000779809"/>
    </source>
</evidence>
<accession>A0A932ENP1</accession>
<sequence>MNPRLVSIFQHCHRELRPRTPLPEIHASFYRFANVNNTIRIRGGSVYARISDLLEGAPDTVVEAIAHILLAKLYRKPIEPAQAARYRKYVSSREMASKAHLIRNMRGRKHLHGARGQTYDLHEIFDALNARFFHGLLGRPEMTWSREHARNSLGHYDPAHNTIVVSRIFDRPQVPRYAVEYLVYHEMLHLRHPVKLRGARRCVHPAALQEEERLFPELEKAKAFLKRL</sequence>
<dbReference type="Proteomes" id="UP000779809">
    <property type="component" value="Unassembled WGS sequence"/>
</dbReference>
<protein>
    <submittedName>
        <fullName evidence="1">M48 family peptidase</fullName>
    </submittedName>
</protein>
<dbReference type="AlphaFoldDB" id="A0A932ENP1"/>
<gene>
    <name evidence="1" type="ORF">HYX28_01915</name>
</gene>
<name>A0A932ENP1_9BACT</name>
<organism evidence="1 2">
    <name type="scientific">Candidatus Korobacter versatilis</name>
    <dbReference type="NCBI Taxonomy" id="658062"/>
    <lineage>
        <taxon>Bacteria</taxon>
        <taxon>Pseudomonadati</taxon>
        <taxon>Acidobacteriota</taxon>
        <taxon>Terriglobia</taxon>
        <taxon>Terriglobales</taxon>
        <taxon>Candidatus Korobacteraceae</taxon>
        <taxon>Candidatus Korobacter</taxon>
    </lineage>
</organism>
<comment type="caution">
    <text evidence="1">The sequence shown here is derived from an EMBL/GenBank/DDBJ whole genome shotgun (WGS) entry which is preliminary data.</text>
</comment>